<dbReference type="GO" id="GO:0003700">
    <property type="term" value="F:DNA-binding transcription factor activity"/>
    <property type="evidence" value="ECO:0007669"/>
    <property type="project" value="InterPro"/>
</dbReference>
<proteinExistence type="inferred from homology"/>
<evidence type="ECO:0000313" key="7">
    <source>
        <dbReference type="EMBL" id="MBB4005372.1"/>
    </source>
</evidence>
<dbReference type="Gene3D" id="1.10.10.10">
    <property type="entry name" value="Winged helix-like DNA-binding domain superfamily/Winged helix DNA-binding domain"/>
    <property type="match status" value="1"/>
</dbReference>
<feature type="domain" description="HTH lysR-type" evidence="6">
    <location>
        <begin position="12"/>
        <end position="71"/>
    </location>
</feature>
<dbReference type="AlphaFoldDB" id="A0A7W6MRS8"/>
<evidence type="ECO:0000256" key="5">
    <source>
        <dbReference type="ARBA" id="ARBA00023163"/>
    </source>
</evidence>
<dbReference type="Proteomes" id="UP000588647">
    <property type="component" value="Unassembled WGS sequence"/>
</dbReference>
<comment type="caution">
    <text evidence="7">The sequence shown here is derived from an EMBL/GenBank/DDBJ whole genome shotgun (WGS) entry which is preliminary data.</text>
</comment>
<dbReference type="SUPFAM" id="SSF46785">
    <property type="entry name" value="Winged helix' DNA-binding domain"/>
    <property type="match status" value="1"/>
</dbReference>
<evidence type="ECO:0000259" key="6">
    <source>
        <dbReference type="PROSITE" id="PS50931"/>
    </source>
</evidence>
<dbReference type="RefSeq" id="WP_183210936.1">
    <property type="nucleotide sequence ID" value="NZ_JAAAMM010000006.1"/>
</dbReference>
<dbReference type="InterPro" id="IPR000847">
    <property type="entry name" value="LysR_HTH_N"/>
</dbReference>
<dbReference type="Pfam" id="PF03466">
    <property type="entry name" value="LysR_substrate"/>
    <property type="match status" value="1"/>
</dbReference>
<dbReference type="InterPro" id="IPR050389">
    <property type="entry name" value="LysR-type_TF"/>
</dbReference>
<keyword evidence="5" id="KW-0804">Transcription</keyword>
<dbReference type="Pfam" id="PF00126">
    <property type="entry name" value="HTH_1"/>
    <property type="match status" value="1"/>
</dbReference>
<name>A0A7W6MRS8_9HYPH</name>
<dbReference type="PROSITE" id="PS50931">
    <property type="entry name" value="HTH_LYSR"/>
    <property type="match status" value="1"/>
</dbReference>
<keyword evidence="4 7" id="KW-0238">DNA-binding</keyword>
<organism evidence="7 8">
    <name type="scientific">Aurantimonas endophytica</name>
    <dbReference type="NCBI Taxonomy" id="1522175"/>
    <lineage>
        <taxon>Bacteria</taxon>
        <taxon>Pseudomonadati</taxon>
        <taxon>Pseudomonadota</taxon>
        <taxon>Alphaproteobacteria</taxon>
        <taxon>Hyphomicrobiales</taxon>
        <taxon>Aurantimonadaceae</taxon>
        <taxon>Aurantimonas</taxon>
    </lineage>
</organism>
<keyword evidence="3" id="KW-0805">Transcription regulation</keyword>
<dbReference type="InterPro" id="IPR037402">
    <property type="entry name" value="YidZ_PBP2"/>
</dbReference>
<accession>A0A7W6MRS8</accession>
<dbReference type="GO" id="GO:0003677">
    <property type="term" value="F:DNA binding"/>
    <property type="evidence" value="ECO:0007669"/>
    <property type="project" value="UniProtKB-KW"/>
</dbReference>
<dbReference type="SUPFAM" id="SSF53850">
    <property type="entry name" value="Periplasmic binding protein-like II"/>
    <property type="match status" value="1"/>
</dbReference>
<sequence length="316" mass="33989">MQKSNEPGIGHIDLRALRFLMEVLTRRSVTRAGEAMGLSQPAASRLLAQLRHALGGDPLLVRAANAGYVPTTRATELLPRLRDAIAATDRVFAQPVFDPSTSSRSFRVATTDYGAAVVVPALVRALHTEAPGTSLELCAWSVDTLADLEEGRVDFAFYTDEALPSGFHHASLFEEGFAFLLRHGHPILASRDPSGHIAPSILAALPRVALLYPDGTETGVDDPLAAYGRPLGPGDLRTPHFLSAPLSVSGSDFVLCVPRRMAELVAAPGDLVVLDFPEADPVTYCMIWHDRAGLDAGLNWVRERLLVWAATKGQTS</sequence>
<evidence type="ECO:0000256" key="3">
    <source>
        <dbReference type="ARBA" id="ARBA00023015"/>
    </source>
</evidence>
<dbReference type="PANTHER" id="PTHR30118">
    <property type="entry name" value="HTH-TYPE TRANSCRIPTIONAL REGULATOR LEUO-RELATED"/>
    <property type="match status" value="1"/>
</dbReference>
<comment type="similarity">
    <text evidence="1">Belongs to the LysR transcriptional regulatory family.</text>
</comment>
<dbReference type="Gene3D" id="3.40.190.10">
    <property type="entry name" value="Periplasmic binding protein-like II"/>
    <property type="match status" value="2"/>
</dbReference>
<keyword evidence="8" id="KW-1185">Reference proteome</keyword>
<keyword evidence="2" id="KW-0536">Nodulation</keyword>
<dbReference type="InterPro" id="IPR005119">
    <property type="entry name" value="LysR_subst-bd"/>
</dbReference>
<gene>
    <name evidence="7" type="ORF">GGR03_004471</name>
</gene>
<evidence type="ECO:0000313" key="8">
    <source>
        <dbReference type="Proteomes" id="UP000588647"/>
    </source>
</evidence>
<evidence type="ECO:0000256" key="2">
    <source>
        <dbReference type="ARBA" id="ARBA00022458"/>
    </source>
</evidence>
<evidence type="ECO:0000256" key="1">
    <source>
        <dbReference type="ARBA" id="ARBA00009437"/>
    </source>
</evidence>
<dbReference type="EMBL" id="JACIEM010000006">
    <property type="protein sequence ID" value="MBB4005372.1"/>
    <property type="molecule type" value="Genomic_DNA"/>
</dbReference>
<dbReference type="CDD" id="cd08417">
    <property type="entry name" value="PBP2_Nitroaromatics_like"/>
    <property type="match status" value="1"/>
</dbReference>
<protein>
    <submittedName>
        <fullName evidence="7">DNA-binding transcriptional LysR family regulator</fullName>
    </submittedName>
</protein>
<evidence type="ECO:0000256" key="4">
    <source>
        <dbReference type="ARBA" id="ARBA00023125"/>
    </source>
</evidence>
<reference evidence="7 8" key="1">
    <citation type="submission" date="2020-08" db="EMBL/GenBank/DDBJ databases">
        <title>Genomic Encyclopedia of Type Strains, Phase IV (KMG-IV): sequencing the most valuable type-strain genomes for metagenomic binning, comparative biology and taxonomic classification.</title>
        <authorList>
            <person name="Goeker M."/>
        </authorList>
    </citation>
    <scope>NUCLEOTIDE SEQUENCE [LARGE SCALE GENOMIC DNA]</scope>
    <source>
        <strain evidence="7 8">DSM 103570</strain>
    </source>
</reference>
<dbReference type="PANTHER" id="PTHR30118:SF15">
    <property type="entry name" value="TRANSCRIPTIONAL REGULATORY PROTEIN"/>
    <property type="match status" value="1"/>
</dbReference>
<dbReference type="InterPro" id="IPR036388">
    <property type="entry name" value="WH-like_DNA-bd_sf"/>
</dbReference>
<dbReference type="InterPro" id="IPR036390">
    <property type="entry name" value="WH_DNA-bd_sf"/>
</dbReference>